<dbReference type="Proteomes" id="UP000800200">
    <property type="component" value="Unassembled WGS sequence"/>
</dbReference>
<sequence>PPPSSAIPSRQDDDFISRGSLDKIRQICARPASRAALAGLGGVGKSQIAIEYSYQVRDESPDTLVFWVHAGTQARFEEGYRRVAEATKMDGWDNPK</sequence>
<keyword evidence="2" id="KW-1185">Reference proteome</keyword>
<dbReference type="InterPro" id="IPR027417">
    <property type="entry name" value="P-loop_NTPase"/>
</dbReference>
<feature type="non-terminal residue" evidence="1">
    <location>
        <position position="96"/>
    </location>
</feature>
<organism evidence="1 2">
    <name type="scientific">Zopfia rhizophila CBS 207.26</name>
    <dbReference type="NCBI Taxonomy" id="1314779"/>
    <lineage>
        <taxon>Eukaryota</taxon>
        <taxon>Fungi</taxon>
        <taxon>Dikarya</taxon>
        <taxon>Ascomycota</taxon>
        <taxon>Pezizomycotina</taxon>
        <taxon>Dothideomycetes</taxon>
        <taxon>Dothideomycetes incertae sedis</taxon>
        <taxon>Zopfiaceae</taxon>
        <taxon>Zopfia</taxon>
    </lineage>
</organism>
<evidence type="ECO:0000313" key="2">
    <source>
        <dbReference type="Proteomes" id="UP000800200"/>
    </source>
</evidence>
<name>A0A6A6EDC3_9PEZI</name>
<feature type="non-terminal residue" evidence="1">
    <location>
        <position position="1"/>
    </location>
</feature>
<dbReference type="AlphaFoldDB" id="A0A6A6EDC3"/>
<protein>
    <recommendedName>
        <fullName evidence="3">NB-ARC domain-containing protein</fullName>
    </recommendedName>
</protein>
<dbReference type="Gene3D" id="3.40.50.300">
    <property type="entry name" value="P-loop containing nucleotide triphosphate hydrolases"/>
    <property type="match status" value="1"/>
</dbReference>
<proteinExistence type="predicted"/>
<gene>
    <name evidence="1" type="ORF">K469DRAFT_448528</name>
</gene>
<evidence type="ECO:0000313" key="1">
    <source>
        <dbReference type="EMBL" id="KAF2188548.1"/>
    </source>
</evidence>
<dbReference type="OrthoDB" id="20872at2759"/>
<reference evidence="1" key="1">
    <citation type="journal article" date="2020" name="Stud. Mycol.">
        <title>101 Dothideomycetes genomes: a test case for predicting lifestyles and emergence of pathogens.</title>
        <authorList>
            <person name="Haridas S."/>
            <person name="Albert R."/>
            <person name="Binder M."/>
            <person name="Bloem J."/>
            <person name="Labutti K."/>
            <person name="Salamov A."/>
            <person name="Andreopoulos B."/>
            <person name="Baker S."/>
            <person name="Barry K."/>
            <person name="Bills G."/>
            <person name="Bluhm B."/>
            <person name="Cannon C."/>
            <person name="Castanera R."/>
            <person name="Culley D."/>
            <person name="Daum C."/>
            <person name="Ezra D."/>
            <person name="Gonzalez J."/>
            <person name="Henrissat B."/>
            <person name="Kuo A."/>
            <person name="Liang C."/>
            <person name="Lipzen A."/>
            <person name="Lutzoni F."/>
            <person name="Magnuson J."/>
            <person name="Mondo S."/>
            <person name="Nolan M."/>
            <person name="Ohm R."/>
            <person name="Pangilinan J."/>
            <person name="Park H.-J."/>
            <person name="Ramirez L."/>
            <person name="Alfaro M."/>
            <person name="Sun H."/>
            <person name="Tritt A."/>
            <person name="Yoshinaga Y."/>
            <person name="Zwiers L.-H."/>
            <person name="Turgeon B."/>
            <person name="Goodwin S."/>
            <person name="Spatafora J."/>
            <person name="Crous P."/>
            <person name="Grigoriev I."/>
        </authorList>
    </citation>
    <scope>NUCLEOTIDE SEQUENCE</scope>
    <source>
        <strain evidence="1">CBS 207.26</strain>
    </source>
</reference>
<dbReference type="EMBL" id="ML994623">
    <property type="protein sequence ID" value="KAF2188548.1"/>
    <property type="molecule type" value="Genomic_DNA"/>
</dbReference>
<accession>A0A6A6EDC3</accession>
<evidence type="ECO:0008006" key="3">
    <source>
        <dbReference type="Google" id="ProtNLM"/>
    </source>
</evidence>